<evidence type="ECO:0000313" key="2">
    <source>
        <dbReference type="Proteomes" id="UP001630127"/>
    </source>
</evidence>
<organism evidence="1 2">
    <name type="scientific">Cinchona calisaya</name>
    <dbReference type="NCBI Taxonomy" id="153742"/>
    <lineage>
        <taxon>Eukaryota</taxon>
        <taxon>Viridiplantae</taxon>
        <taxon>Streptophyta</taxon>
        <taxon>Embryophyta</taxon>
        <taxon>Tracheophyta</taxon>
        <taxon>Spermatophyta</taxon>
        <taxon>Magnoliopsida</taxon>
        <taxon>eudicotyledons</taxon>
        <taxon>Gunneridae</taxon>
        <taxon>Pentapetalae</taxon>
        <taxon>asterids</taxon>
        <taxon>lamiids</taxon>
        <taxon>Gentianales</taxon>
        <taxon>Rubiaceae</taxon>
        <taxon>Cinchonoideae</taxon>
        <taxon>Cinchoneae</taxon>
        <taxon>Cinchona</taxon>
    </lineage>
</organism>
<comment type="caution">
    <text evidence="1">The sequence shown here is derived from an EMBL/GenBank/DDBJ whole genome shotgun (WGS) entry which is preliminary data.</text>
</comment>
<keyword evidence="2" id="KW-1185">Reference proteome</keyword>
<dbReference type="Proteomes" id="UP001630127">
    <property type="component" value="Unassembled WGS sequence"/>
</dbReference>
<gene>
    <name evidence="1" type="ORF">ACH5RR_033724</name>
</gene>
<sequence>MDKVEVKEDRTIDFKVEVKEDRTIDFIANTLEDKGGLRRRIGCRNSLEADCIMGEIIVDAEIIEVKKDLPSDMNNEVYERDANSIEDESDRRLVKVPEANHLVTSLKANKRMKLPTFSIVIPLNFHISFDPGGGRHCHHEPNRHYEQIAEIYLKEKTYKEILGLLCYDDRTIEDESDCKVAKVPQDNHLGISSEANKCTDE</sequence>
<reference evidence="1 2" key="1">
    <citation type="submission" date="2024-11" db="EMBL/GenBank/DDBJ databases">
        <title>A near-complete genome assembly of Cinchona calisaya.</title>
        <authorList>
            <person name="Lian D.C."/>
            <person name="Zhao X.W."/>
            <person name="Wei L."/>
        </authorList>
    </citation>
    <scope>NUCLEOTIDE SEQUENCE [LARGE SCALE GENOMIC DNA]</scope>
    <source>
        <tissue evidence="1">Nenye</tissue>
    </source>
</reference>
<proteinExistence type="predicted"/>
<dbReference type="EMBL" id="JBJUIK010000014">
    <property type="protein sequence ID" value="KAL3503883.1"/>
    <property type="molecule type" value="Genomic_DNA"/>
</dbReference>
<accession>A0ABD2YE84</accession>
<protein>
    <submittedName>
        <fullName evidence="1">Uncharacterized protein</fullName>
    </submittedName>
</protein>
<dbReference type="AlphaFoldDB" id="A0ABD2YE84"/>
<name>A0ABD2YE84_9GENT</name>
<evidence type="ECO:0000313" key="1">
    <source>
        <dbReference type="EMBL" id="KAL3503883.1"/>
    </source>
</evidence>